<protein>
    <submittedName>
        <fullName evidence="1">Uncharacterized protein</fullName>
    </submittedName>
</protein>
<dbReference type="InParanoid" id="A0A2H3D5L0"/>
<dbReference type="EMBL" id="KZ293670">
    <property type="protein sequence ID" value="PBK89064.1"/>
    <property type="molecule type" value="Genomic_DNA"/>
</dbReference>
<reference evidence="2" key="1">
    <citation type="journal article" date="2017" name="Nat. Ecol. Evol.">
        <title>Genome expansion and lineage-specific genetic innovations in the forest pathogenic fungi Armillaria.</title>
        <authorList>
            <person name="Sipos G."/>
            <person name="Prasanna A.N."/>
            <person name="Walter M.C."/>
            <person name="O'Connor E."/>
            <person name="Balint B."/>
            <person name="Krizsan K."/>
            <person name="Kiss B."/>
            <person name="Hess J."/>
            <person name="Varga T."/>
            <person name="Slot J."/>
            <person name="Riley R."/>
            <person name="Boka B."/>
            <person name="Rigling D."/>
            <person name="Barry K."/>
            <person name="Lee J."/>
            <person name="Mihaltcheva S."/>
            <person name="LaButti K."/>
            <person name="Lipzen A."/>
            <person name="Waldron R."/>
            <person name="Moloney N.M."/>
            <person name="Sperisen C."/>
            <person name="Kredics L."/>
            <person name="Vagvoelgyi C."/>
            <person name="Patrignani A."/>
            <person name="Fitzpatrick D."/>
            <person name="Nagy I."/>
            <person name="Doyle S."/>
            <person name="Anderson J.B."/>
            <person name="Grigoriev I.V."/>
            <person name="Gueldener U."/>
            <person name="Muensterkoetter M."/>
            <person name="Nagy L.G."/>
        </authorList>
    </citation>
    <scope>NUCLEOTIDE SEQUENCE [LARGE SCALE GENOMIC DNA]</scope>
    <source>
        <strain evidence="2">Ar21-2</strain>
    </source>
</reference>
<proteinExistence type="predicted"/>
<name>A0A2H3D5L0_ARMGA</name>
<evidence type="ECO:0000313" key="1">
    <source>
        <dbReference type="EMBL" id="PBK89064.1"/>
    </source>
</evidence>
<sequence>MECFYTQSRIHHVILGTYYTVPSETVSAAAVPFTQGPSSLMAQPMLNSESQALSRRMPWRLGQGTRLPLGCLSFELLYSPYHRIFYFLGW</sequence>
<organism evidence="1 2">
    <name type="scientific">Armillaria gallica</name>
    <name type="common">Bulbous honey fungus</name>
    <name type="synonym">Armillaria bulbosa</name>
    <dbReference type="NCBI Taxonomy" id="47427"/>
    <lineage>
        <taxon>Eukaryota</taxon>
        <taxon>Fungi</taxon>
        <taxon>Dikarya</taxon>
        <taxon>Basidiomycota</taxon>
        <taxon>Agaricomycotina</taxon>
        <taxon>Agaricomycetes</taxon>
        <taxon>Agaricomycetidae</taxon>
        <taxon>Agaricales</taxon>
        <taxon>Marasmiineae</taxon>
        <taxon>Physalacriaceae</taxon>
        <taxon>Armillaria</taxon>
    </lineage>
</organism>
<keyword evidence="2" id="KW-1185">Reference proteome</keyword>
<evidence type="ECO:0000313" key="2">
    <source>
        <dbReference type="Proteomes" id="UP000217790"/>
    </source>
</evidence>
<dbReference type="AlphaFoldDB" id="A0A2H3D5L0"/>
<accession>A0A2H3D5L0</accession>
<gene>
    <name evidence="1" type="ORF">ARMGADRAFT_350634</name>
</gene>
<dbReference type="Proteomes" id="UP000217790">
    <property type="component" value="Unassembled WGS sequence"/>
</dbReference>